<accession>A0AAV1XWE2</accession>
<protein>
    <submittedName>
        <fullName evidence="2">Uncharacterized protein</fullName>
    </submittedName>
</protein>
<sequence>MMIPHPDAYIDASFTLPPKRLMSSDDGFGLPPIRSDSTGPSQGHKTWPDCVDALSSSRAGRSSGLGGGPCKKTAVLRMSSPPNYASGIWHHAMEEDEEEEDEVIELVNIESSVEVIDFVSDSKEEEDPNGWKRNREPGLHGGDDRDNPRCEC</sequence>
<feature type="compositionally biased region" description="Basic and acidic residues" evidence="1">
    <location>
        <begin position="129"/>
        <end position="152"/>
    </location>
</feature>
<proteinExistence type="predicted"/>
<reference evidence="2 3" key="1">
    <citation type="submission" date="2024-03" db="EMBL/GenBank/DDBJ databases">
        <authorList>
            <person name="Martinez-Hernandez J."/>
        </authorList>
    </citation>
    <scope>NUCLEOTIDE SEQUENCE [LARGE SCALE GENOMIC DNA]</scope>
</reference>
<evidence type="ECO:0000256" key="1">
    <source>
        <dbReference type="SAM" id="MobiDB-lite"/>
    </source>
</evidence>
<evidence type="ECO:0000313" key="2">
    <source>
        <dbReference type="EMBL" id="CAL0325998.1"/>
    </source>
</evidence>
<name>A0AAV1XWE2_LUPLU</name>
<evidence type="ECO:0000313" key="3">
    <source>
        <dbReference type="Proteomes" id="UP001497480"/>
    </source>
</evidence>
<dbReference type="EMBL" id="CAXHTB010000019">
    <property type="protein sequence ID" value="CAL0325998.1"/>
    <property type="molecule type" value="Genomic_DNA"/>
</dbReference>
<dbReference type="AlphaFoldDB" id="A0AAV1XWE2"/>
<gene>
    <name evidence="2" type="ORF">LLUT_LOCUS27058</name>
</gene>
<organism evidence="2 3">
    <name type="scientific">Lupinus luteus</name>
    <name type="common">European yellow lupine</name>
    <dbReference type="NCBI Taxonomy" id="3873"/>
    <lineage>
        <taxon>Eukaryota</taxon>
        <taxon>Viridiplantae</taxon>
        <taxon>Streptophyta</taxon>
        <taxon>Embryophyta</taxon>
        <taxon>Tracheophyta</taxon>
        <taxon>Spermatophyta</taxon>
        <taxon>Magnoliopsida</taxon>
        <taxon>eudicotyledons</taxon>
        <taxon>Gunneridae</taxon>
        <taxon>Pentapetalae</taxon>
        <taxon>rosids</taxon>
        <taxon>fabids</taxon>
        <taxon>Fabales</taxon>
        <taxon>Fabaceae</taxon>
        <taxon>Papilionoideae</taxon>
        <taxon>50 kb inversion clade</taxon>
        <taxon>genistoids sensu lato</taxon>
        <taxon>core genistoids</taxon>
        <taxon>Genisteae</taxon>
        <taxon>Lupinus</taxon>
    </lineage>
</organism>
<keyword evidence="3" id="KW-1185">Reference proteome</keyword>
<comment type="caution">
    <text evidence="2">The sequence shown here is derived from an EMBL/GenBank/DDBJ whole genome shotgun (WGS) entry which is preliminary data.</text>
</comment>
<dbReference type="Proteomes" id="UP001497480">
    <property type="component" value="Unassembled WGS sequence"/>
</dbReference>
<feature type="region of interest" description="Disordered" evidence="1">
    <location>
        <begin position="117"/>
        <end position="152"/>
    </location>
</feature>